<comment type="caution">
    <text evidence="2">The sequence shown here is derived from an EMBL/GenBank/DDBJ whole genome shotgun (WGS) entry which is preliminary data.</text>
</comment>
<evidence type="ECO:0000313" key="2">
    <source>
        <dbReference type="EMBL" id="CAE8581749.1"/>
    </source>
</evidence>
<evidence type="ECO:0000256" key="1">
    <source>
        <dbReference type="SAM" id="MobiDB-lite"/>
    </source>
</evidence>
<feature type="region of interest" description="Disordered" evidence="1">
    <location>
        <begin position="191"/>
        <end position="216"/>
    </location>
</feature>
<dbReference type="EMBL" id="CAJNNV010000184">
    <property type="protein sequence ID" value="CAE8581749.1"/>
    <property type="molecule type" value="Genomic_DNA"/>
</dbReference>
<feature type="compositionally biased region" description="Polar residues" evidence="1">
    <location>
        <begin position="197"/>
        <end position="216"/>
    </location>
</feature>
<reference evidence="2" key="1">
    <citation type="submission" date="2021-02" db="EMBL/GenBank/DDBJ databases">
        <authorList>
            <person name="Dougan E. K."/>
            <person name="Rhodes N."/>
            <person name="Thang M."/>
            <person name="Chan C."/>
        </authorList>
    </citation>
    <scope>NUCLEOTIDE SEQUENCE</scope>
</reference>
<evidence type="ECO:0000313" key="3">
    <source>
        <dbReference type="Proteomes" id="UP000654075"/>
    </source>
</evidence>
<gene>
    <name evidence="2" type="ORF">PGLA1383_LOCUS762</name>
</gene>
<dbReference type="AlphaFoldDB" id="A0A813D854"/>
<feature type="region of interest" description="Disordered" evidence="1">
    <location>
        <begin position="101"/>
        <end position="122"/>
    </location>
</feature>
<proteinExistence type="predicted"/>
<accession>A0A813D854</accession>
<name>A0A813D854_POLGL</name>
<keyword evidence="3" id="KW-1185">Reference proteome</keyword>
<dbReference type="Proteomes" id="UP000654075">
    <property type="component" value="Unassembled WGS sequence"/>
</dbReference>
<protein>
    <submittedName>
        <fullName evidence="2">Uncharacterized protein</fullName>
    </submittedName>
</protein>
<feature type="region of interest" description="Disordered" evidence="1">
    <location>
        <begin position="228"/>
        <end position="253"/>
    </location>
</feature>
<feature type="region of interest" description="Disordered" evidence="1">
    <location>
        <begin position="142"/>
        <end position="175"/>
    </location>
</feature>
<sequence length="267" mass="28280">MSFCSPREVSAAAGWAEGGSVLRAGELLRADELRCEFGGAFGEYLARLQDNREGGSSSTEAAAGEGFASSLPALRSSASSRPPPLSFRDWSECKVEVFAPGEGPKKQVSGAGGGRSLVLSPGMESPRLELDVQLHRSGLPPLPSWKSTALLSPRGSVPTPESRCDSRFESPSRSETPLLLTVRSVRLPDVAAAPSSERCTASSSSPSGKAQRSSSKLVSELLFSARARGPSRPLSFTGRASRNPEAHHFDPLQGSEDFAWGVRRLPN</sequence>
<organism evidence="2 3">
    <name type="scientific">Polarella glacialis</name>
    <name type="common">Dinoflagellate</name>
    <dbReference type="NCBI Taxonomy" id="89957"/>
    <lineage>
        <taxon>Eukaryota</taxon>
        <taxon>Sar</taxon>
        <taxon>Alveolata</taxon>
        <taxon>Dinophyceae</taxon>
        <taxon>Suessiales</taxon>
        <taxon>Suessiaceae</taxon>
        <taxon>Polarella</taxon>
    </lineage>
</organism>
<feature type="compositionally biased region" description="Basic and acidic residues" evidence="1">
    <location>
        <begin position="162"/>
        <end position="172"/>
    </location>
</feature>